<dbReference type="GO" id="GO:0046872">
    <property type="term" value="F:metal ion binding"/>
    <property type="evidence" value="ECO:0007669"/>
    <property type="project" value="UniProtKB-KW"/>
</dbReference>
<comment type="similarity">
    <text evidence="9">Belongs to the MntA antitoxin family.</text>
</comment>
<evidence type="ECO:0000256" key="5">
    <source>
        <dbReference type="ARBA" id="ARBA00022723"/>
    </source>
</evidence>
<dbReference type="EMBL" id="JACRDE010000335">
    <property type="protein sequence ID" value="MBI5250344.1"/>
    <property type="molecule type" value="Genomic_DNA"/>
</dbReference>
<organism evidence="11 12">
    <name type="scientific">Desulfomonile tiedjei</name>
    <dbReference type="NCBI Taxonomy" id="2358"/>
    <lineage>
        <taxon>Bacteria</taxon>
        <taxon>Pseudomonadati</taxon>
        <taxon>Thermodesulfobacteriota</taxon>
        <taxon>Desulfomonilia</taxon>
        <taxon>Desulfomonilales</taxon>
        <taxon>Desulfomonilaceae</taxon>
        <taxon>Desulfomonile</taxon>
    </lineage>
</organism>
<evidence type="ECO:0000256" key="2">
    <source>
        <dbReference type="ARBA" id="ARBA00022649"/>
    </source>
</evidence>
<dbReference type="InterPro" id="IPR002934">
    <property type="entry name" value="Polymerase_NTP_transf_dom"/>
</dbReference>
<evidence type="ECO:0000259" key="10">
    <source>
        <dbReference type="Pfam" id="PF01909"/>
    </source>
</evidence>
<dbReference type="AlphaFoldDB" id="A0A9D6V3X8"/>
<keyword evidence="8" id="KW-0460">Magnesium</keyword>
<accession>A0A9D6V3X8</accession>
<proteinExistence type="inferred from homology"/>
<dbReference type="SUPFAM" id="SSF81301">
    <property type="entry name" value="Nucleotidyltransferase"/>
    <property type="match status" value="1"/>
</dbReference>
<evidence type="ECO:0000256" key="3">
    <source>
        <dbReference type="ARBA" id="ARBA00022679"/>
    </source>
</evidence>
<dbReference type="InterPro" id="IPR052038">
    <property type="entry name" value="Type-VII_TA_antitoxin"/>
</dbReference>
<evidence type="ECO:0000313" key="12">
    <source>
        <dbReference type="Proteomes" id="UP000807825"/>
    </source>
</evidence>
<dbReference type="PANTHER" id="PTHR33571">
    <property type="entry name" value="SSL8005 PROTEIN"/>
    <property type="match status" value="1"/>
</dbReference>
<dbReference type="InterPro" id="IPR043519">
    <property type="entry name" value="NT_sf"/>
</dbReference>
<dbReference type="GO" id="GO:0005524">
    <property type="term" value="F:ATP binding"/>
    <property type="evidence" value="ECO:0007669"/>
    <property type="project" value="UniProtKB-KW"/>
</dbReference>
<keyword evidence="5" id="KW-0479">Metal-binding</keyword>
<reference evidence="11" key="1">
    <citation type="submission" date="2020-07" db="EMBL/GenBank/DDBJ databases">
        <title>Huge and variable diversity of episymbiotic CPR bacteria and DPANN archaea in groundwater ecosystems.</title>
        <authorList>
            <person name="He C.Y."/>
            <person name="Keren R."/>
            <person name="Whittaker M."/>
            <person name="Farag I.F."/>
            <person name="Doudna J."/>
            <person name="Cate J.H.D."/>
            <person name="Banfield J.F."/>
        </authorList>
    </citation>
    <scope>NUCLEOTIDE SEQUENCE</scope>
    <source>
        <strain evidence="11">NC_groundwater_1664_Pr3_B-0.1um_52_9</strain>
    </source>
</reference>
<keyword evidence="2" id="KW-1277">Toxin-antitoxin system</keyword>
<evidence type="ECO:0000256" key="1">
    <source>
        <dbReference type="ARBA" id="ARBA00001946"/>
    </source>
</evidence>
<sequence>MFKIVDHKQVIEKICRDLRVKRLDLVGSASRGDFQLERSDIDVLVEFDGLDRLFDRYFELKIRLEQQLGRQVDVIQDSAVKNPYVRKSLNRDRMRIYGS</sequence>
<evidence type="ECO:0000256" key="6">
    <source>
        <dbReference type="ARBA" id="ARBA00022741"/>
    </source>
</evidence>
<evidence type="ECO:0000313" key="11">
    <source>
        <dbReference type="EMBL" id="MBI5250344.1"/>
    </source>
</evidence>
<keyword evidence="4" id="KW-0548">Nucleotidyltransferase</keyword>
<dbReference type="Gene3D" id="3.30.460.10">
    <property type="entry name" value="Beta Polymerase, domain 2"/>
    <property type="match status" value="1"/>
</dbReference>
<protein>
    <submittedName>
        <fullName evidence="11">Nucleotidyltransferase domain-containing protein</fullName>
    </submittedName>
</protein>
<dbReference type="GO" id="GO:0016779">
    <property type="term" value="F:nucleotidyltransferase activity"/>
    <property type="evidence" value="ECO:0007669"/>
    <property type="project" value="UniProtKB-KW"/>
</dbReference>
<evidence type="ECO:0000256" key="8">
    <source>
        <dbReference type="ARBA" id="ARBA00022842"/>
    </source>
</evidence>
<evidence type="ECO:0000256" key="9">
    <source>
        <dbReference type="ARBA" id="ARBA00038276"/>
    </source>
</evidence>
<comment type="cofactor">
    <cofactor evidence="1">
        <name>Mg(2+)</name>
        <dbReference type="ChEBI" id="CHEBI:18420"/>
    </cofactor>
</comment>
<keyword evidence="7" id="KW-0067">ATP-binding</keyword>
<comment type="caution">
    <text evidence="11">The sequence shown here is derived from an EMBL/GenBank/DDBJ whole genome shotgun (WGS) entry which is preliminary data.</text>
</comment>
<dbReference type="Pfam" id="PF01909">
    <property type="entry name" value="NTP_transf_2"/>
    <property type="match status" value="1"/>
</dbReference>
<dbReference type="PANTHER" id="PTHR33571:SF12">
    <property type="entry name" value="BSL3053 PROTEIN"/>
    <property type="match status" value="1"/>
</dbReference>
<dbReference type="Proteomes" id="UP000807825">
    <property type="component" value="Unassembled WGS sequence"/>
</dbReference>
<keyword evidence="3" id="KW-0808">Transferase</keyword>
<gene>
    <name evidence="11" type="ORF">HY912_12690</name>
</gene>
<name>A0A9D6V3X8_9BACT</name>
<evidence type="ECO:0000256" key="4">
    <source>
        <dbReference type="ARBA" id="ARBA00022695"/>
    </source>
</evidence>
<feature type="domain" description="Polymerase nucleotidyl transferase" evidence="10">
    <location>
        <begin position="8"/>
        <end position="89"/>
    </location>
</feature>
<keyword evidence="6" id="KW-0547">Nucleotide-binding</keyword>
<evidence type="ECO:0000256" key="7">
    <source>
        <dbReference type="ARBA" id="ARBA00022840"/>
    </source>
</evidence>
<dbReference type="CDD" id="cd05403">
    <property type="entry name" value="NT_KNTase_like"/>
    <property type="match status" value="1"/>
</dbReference>